<dbReference type="AlphaFoldDB" id="A0A6S7BXV2"/>
<proteinExistence type="predicted"/>
<accession>A0A6S7BXV2</accession>
<gene>
    <name evidence="1" type="ORF">LMG1861_00356</name>
</gene>
<dbReference type="Proteomes" id="UP000494105">
    <property type="component" value="Unassembled WGS sequence"/>
</dbReference>
<reference evidence="1 2" key="1">
    <citation type="submission" date="2020-04" db="EMBL/GenBank/DDBJ databases">
        <authorList>
            <person name="De Canck E."/>
        </authorList>
    </citation>
    <scope>NUCLEOTIDE SEQUENCE [LARGE SCALE GENOMIC DNA]</scope>
    <source>
        <strain evidence="1 2">LMG 1861</strain>
    </source>
</reference>
<name>A0A6S7BXV2_9BURK</name>
<sequence length="39" mass="4356">MGMTDTTARNPLCLLWVLPNVLVRRRDAGDWLQATGRSA</sequence>
<evidence type="ECO:0000313" key="2">
    <source>
        <dbReference type="Proteomes" id="UP000494105"/>
    </source>
</evidence>
<organism evidence="1 2">
    <name type="scientific">Achromobacter piechaudii</name>
    <dbReference type="NCBI Taxonomy" id="72556"/>
    <lineage>
        <taxon>Bacteria</taxon>
        <taxon>Pseudomonadati</taxon>
        <taxon>Pseudomonadota</taxon>
        <taxon>Betaproteobacteria</taxon>
        <taxon>Burkholderiales</taxon>
        <taxon>Alcaligenaceae</taxon>
        <taxon>Achromobacter</taxon>
    </lineage>
</organism>
<protein>
    <submittedName>
        <fullName evidence="1">Uncharacterized protein</fullName>
    </submittedName>
</protein>
<evidence type="ECO:0000313" key="1">
    <source>
        <dbReference type="EMBL" id="CAB3822977.1"/>
    </source>
</evidence>
<dbReference type="EMBL" id="CADILD010000001">
    <property type="protein sequence ID" value="CAB3822977.1"/>
    <property type="molecule type" value="Genomic_DNA"/>
</dbReference>